<dbReference type="PROSITE" id="PS50922">
    <property type="entry name" value="TLC"/>
    <property type="match status" value="1"/>
</dbReference>
<keyword evidence="2 5" id="KW-0812">Transmembrane</keyword>
<evidence type="ECO:0000256" key="1">
    <source>
        <dbReference type="ARBA" id="ARBA00004141"/>
    </source>
</evidence>
<dbReference type="Ensembl" id="ENSMFAT00000099326.1">
    <property type="protein sequence ID" value="ENSMFAP00000062345.1"/>
    <property type="gene ID" value="ENSMFAG00000037599.2"/>
</dbReference>
<reference evidence="9 10" key="1">
    <citation type="submission" date="2013-03" db="EMBL/GenBank/DDBJ databases">
        <authorList>
            <person name="Warren W."/>
            <person name="Wilson R.K."/>
        </authorList>
    </citation>
    <scope>NUCLEOTIDE SEQUENCE</scope>
</reference>
<keyword evidence="10" id="KW-1185">Reference proteome</keyword>
<name>A0A7N9DCT2_MACFA</name>
<evidence type="ECO:0000256" key="3">
    <source>
        <dbReference type="ARBA" id="ARBA00022989"/>
    </source>
</evidence>
<dbReference type="SMART" id="SM00724">
    <property type="entry name" value="TLC"/>
    <property type="match status" value="1"/>
</dbReference>
<evidence type="ECO:0000256" key="2">
    <source>
        <dbReference type="ARBA" id="ARBA00022692"/>
    </source>
</evidence>
<sequence length="393" mass="42450">PEACRYPPPSPGSAQPSPARDSPRDTAQVTPFGGGLGRKAGLPRPAAPRGGRRAQPAERGAAPSRPWPSAAEGSCAWRLVGVRRAGGGRGSRAGSGRCVRQTQHRPRSAGHGVAPGADGVPGPAPPGRPAFLSRFSGCTILAALPAWRCLSGLSLKRVGADLWASRESSLVRAHTQSGASSGVVSTCHSLVVGIFGLYIFLFDEPTKTDPLWGGPSLANVNIAIASGYLISDLSIMILYWKVIGDKFFIIHHCASLYAYYLVLKNGVLVYIGNYRLLAELSSPFVNQRWFFEALKYPKFSKAIVINGILMTVVFFIVRIASMLPHYGFMYSVYGTEPYKRLGVLIQLSWVISCVVLDVMNVMWMIKISKGCIKVISHIKQEKAKNSLQNGKLD</sequence>
<dbReference type="InterPro" id="IPR006634">
    <property type="entry name" value="TLC-dom"/>
</dbReference>
<evidence type="ECO:0000256" key="6">
    <source>
        <dbReference type="SAM" id="MobiDB-lite"/>
    </source>
</evidence>
<dbReference type="PANTHER" id="PTHR13439">
    <property type="entry name" value="CT120 PROTEIN"/>
    <property type="match status" value="1"/>
</dbReference>
<dbReference type="PANTHER" id="PTHR13439:SF1">
    <property type="entry name" value="TLC DOMAIN-CONTAINING PROTEIN 4"/>
    <property type="match status" value="1"/>
</dbReference>
<evidence type="ECO:0000313" key="9">
    <source>
        <dbReference type="Ensembl" id="ENSMFAP00000062345.1"/>
    </source>
</evidence>
<proteinExistence type="predicted"/>
<feature type="transmembrane region" description="Helical" evidence="7">
    <location>
        <begin position="343"/>
        <end position="365"/>
    </location>
</feature>
<dbReference type="AlphaFoldDB" id="A0A7N9DCT2"/>
<evidence type="ECO:0000256" key="7">
    <source>
        <dbReference type="SAM" id="Phobius"/>
    </source>
</evidence>
<feature type="compositionally biased region" description="Low complexity" evidence="6">
    <location>
        <begin position="39"/>
        <end position="63"/>
    </location>
</feature>
<dbReference type="GO" id="GO:0005783">
    <property type="term" value="C:endoplasmic reticulum"/>
    <property type="evidence" value="ECO:0007669"/>
    <property type="project" value="TreeGrafter"/>
</dbReference>
<dbReference type="Proteomes" id="UP000233100">
    <property type="component" value="Chromosome 1"/>
</dbReference>
<reference evidence="9" key="2">
    <citation type="submission" date="2025-08" db="UniProtKB">
        <authorList>
            <consortium name="Ensembl"/>
        </authorList>
    </citation>
    <scope>IDENTIFICATION</scope>
</reference>
<accession>A0A7N9DCT2</accession>
<dbReference type="GeneTree" id="ENSGT01010000222313"/>
<feature type="transmembrane region" description="Helical" evidence="7">
    <location>
        <begin position="303"/>
        <end position="323"/>
    </location>
</feature>
<keyword evidence="4 5" id="KW-0472">Membrane</keyword>
<gene>
    <name evidence="9" type="primary">TLCD4</name>
</gene>
<feature type="transmembrane region" description="Helical" evidence="7">
    <location>
        <begin position="182"/>
        <end position="202"/>
    </location>
</feature>
<feature type="region of interest" description="Disordered" evidence="6">
    <location>
        <begin position="1"/>
        <end position="71"/>
    </location>
</feature>
<dbReference type="GO" id="GO:0055088">
    <property type="term" value="P:lipid homeostasis"/>
    <property type="evidence" value="ECO:0007669"/>
    <property type="project" value="TreeGrafter"/>
</dbReference>
<protein>
    <submittedName>
        <fullName evidence="9">TLC domain containing 4</fullName>
    </submittedName>
</protein>
<organism evidence="9 10">
    <name type="scientific">Macaca fascicularis</name>
    <name type="common">Crab-eating macaque</name>
    <name type="synonym">Cynomolgus monkey</name>
    <dbReference type="NCBI Taxonomy" id="9541"/>
    <lineage>
        <taxon>Eukaryota</taxon>
        <taxon>Metazoa</taxon>
        <taxon>Chordata</taxon>
        <taxon>Craniata</taxon>
        <taxon>Vertebrata</taxon>
        <taxon>Euteleostomi</taxon>
        <taxon>Mammalia</taxon>
        <taxon>Eutheria</taxon>
        <taxon>Euarchontoglires</taxon>
        <taxon>Primates</taxon>
        <taxon>Haplorrhini</taxon>
        <taxon>Catarrhini</taxon>
        <taxon>Cercopithecidae</taxon>
        <taxon>Cercopithecinae</taxon>
        <taxon>Macaca</taxon>
    </lineage>
</organism>
<keyword evidence="3 7" id="KW-1133">Transmembrane helix</keyword>
<feature type="compositionally biased region" description="Low complexity" evidence="6">
    <location>
        <begin position="109"/>
        <end position="121"/>
    </location>
</feature>
<evidence type="ECO:0000313" key="10">
    <source>
        <dbReference type="Proteomes" id="UP000233100"/>
    </source>
</evidence>
<feature type="transmembrane region" description="Helical" evidence="7">
    <location>
        <begin position="222"/>
        <end position="240"/>
    </location>
</feature>
<evidence type="ECO:0000256" key="4">
    <source>
        <dbReference type="ARBA" id="ARBA00023136"/>
    </source>
</evidence>
<evidence type="ECO:0000256" key="5">
    <source>
        <dbReference type="PROSITE-ProRule" id="PRU00205"/>
    </source>
</evidence>
<dbReference type="Pfam" id="PF03798">
    <property type="entry name" value="TRAM_LAG1_CLN8"/>
    <property type="match status" value="1"/>
</dbReference>
<comment type="subcellular location">
    <subcellularLocation>
        <location evidence="1">Membrane</location>
        <topology evidence="1">Multi-pass membrane protein</topology>
    </subcellularLocation>
</comment>
<feature type="domain" description="TLC" evidence="8">
    <location>
        <begin position="174"/>
        <end position="376"/>
    </location>
</feature>
<evidence type="ECO:0000259" key="8">
    <source>
        <dbReference type="PROSITE" id="PS50922"/>
    </source>
</evidence>
<reference evidence="9" key="3">
    <citation type="submission" date="2025-09" db="UniProtKB">
        <authorList>
            <consortium name="Ensembl"/>
        </authorList>
    </citation>
    <scope>IDENTIFICATION</scope>
</reference>
<dbReference type="Bgee" id="ENSMFAG00000037599">
    <property type="expression patterns" value="Expressed in liver and 13 other cell types or tissues"/>
</dbReference>
<dbReference type="InterPro" id="IPR050846">
    <property type="entry name" value="TLCD"/>
</dbReference>
<feature type="compositionally biased region" description="Pro residues" evidence="6">
    <location>
        <begin position="1"/>
        <end position="11"/>
    </location>
</feature>
<dbReference type="GO" id="GO:0016020">
    <property type="term" value="C:membrane"/>
    <property type="evidence" value="ECO:0007669"/>
    <property type="project" value="UniProtKB-SubCell"/>
</dbReference>
<feature type="region of interest" description="Disordered" evidence="6">
    <location>
        <begin position="85"/>
        <end position="121"/>
    </location>
</feature>